<name>A0A1Y2HH26_9FUNG</name>
<dbReference type="EMBL" id="MCFL01000032">
    <property type="protein sequence ID" value="ORZ33900.1"/>
    <property type="molecule type" value="Genomic_DNA"/>
</dbReference>
<dbReference type="Gene3D" id="1.10.10.440">
    <property type="entry name" value="FF domain"/>
    <property type="match status" value="1"/>
</dbReference>
<dbReference type="Proteomes" id="UP000193411">
    <property type="component" value="Unassembled WGS sequence"/>
</dbReference>
<organism evidence="3 4">
    <name type="scientific">Catenaria anguillulae PL171</name>
    <dbReference type="NCBI Taxonomy" id="765915"/>
    <lineage>
        <taxon>Eukaryota</taxon>
        <taxon>Fungi</taxon>
        <taxon>Fungi incertae sedis</taxon>
        <taxon>Blastocladiomycota</taxon>
        <taxon>Blastocladiomycetes</taxon>
        <taxon>Blastocladiales</taxon>
        <taxon>Catenariaceae</taxon>
        <taxon>Catenaria</taxon>
    </lineage>
</organism>
<sequence length="431" mass="47555">MDDLEAELMMLEAQAEPTGASHAVPDAGENDVDLDDDRFDDDDEDEEEIHEFTLAEKSALFLSHLRSLDLSPFAPFDPTILPDIDLTPRQRQDLFDQYCHERAAELKAAKLAAMDPRQQFLQLVHENRKLFWEEMKRKFKKDPRFSGYGSTDREREKLWKEAKKMKPDELKRAIESAGASSATGAATGESAKQAQERKRAAAEEAFRAREAQVRADLASARQHATKVLRKANADEARALFGSLLVDYARAGDDPAGLLAAVRRDARFQQVVQLGLGMAGMQDMVGARLSELTAAAERMVCERLAKEVTMARVGLESVASVLEKSSWTQDAAVIKSVGGIEKLEAIVGRYLAQKRAEARGMAVDALADARASIEAWVVDRLAEGVDPEAEVHGLAYMLRSDPRWAGVDGMQEVAEELMRGAVKSAIVSLKSQ</sequence>
<dbReference type="STRING" id="765915.A0A1Y2HH26"/>
<feature type="compositionally biased region" description="Low complexity" evidence="2">
    <location>
        <begin position="175"/>
        <end position="193"/>
    </location>
</feature>
<dbReference type="PANTHER" id="PTHR15377:SF3">
    <property type="entry name" value="WW DOMAIN-CONTAINING PROTEIN"/>
    <property type="match status" value="1"/>
</dbReference>
<dbReference type="InterPro" id="IPR045148">
    <property type="entry name" value="TCRG1-like"/>
</dbReference>
<feature type="compositionally biased region" description="Acidic residues" evidence="2">
    <location>
        <begin position="28"/>
        <end position="46"/>
    </location>
</feature>
<protein>
    <recommendedName>
        <fullName evidence="5">FF domain-containing protein</fullName>
    </recommendedName>
</protein>
<evidence type="ECO:0000313" key="4">
    <source>
        <dbReference type="Proteomes" id="UP000193411"/>
    </source>
</evidence>
<dbReference type="OrthoDB" id="410044at2759"/>
<gene>
    <name evidence="3" type="ORF">BCR44DRAFT_1437253</name>
</gene>
<evidence type="ECO:0000313" key="3">
    <source>
        <dbReference type="EMBL" id="ORZ33900.1"/>
    </source>
</evidence>
<keyword evidence="4" id="KW-1185">Reference proteome</keyword>
<accession>A0A1Y2HH26</accession>
<feature type="region of interest" description="Disordered" evidence="2">
    <location>
        <begin position="175"/>
        <end position="197"/>
    </location>
</feature>
<evidence type="ECO:0008006" key="5">
    <source>
        <dbReference type="Google" id="ProtNLM"/>
    </source>
</evidence>
<comment type="caution">
    <text evidence="3">The sequence shown here is derived from an EMBL/GenBank/DDBJ whole genome shotgun (WGS) entry which is preliminary data.</text>
</comment>
<evidence type="ECO:0000256" key="1">
    <source>
        <dbReference type="ARBA" id="ARBA00022737"/>
    </source>
</evidence>
<proteinExistence type="predicted"/>
<dbReference type="GO" id="GO:0005634">
    <property type="term" value="C:nucleus"/>
    <property type="evidence" value="ECO:0007669"/>
    <property type="project" value="TreeGrafter"/>
</dbReference>
<keyword evidence="1" id="KW-0677">Repeat</keyword>
<evidence type="ECO:0000256" key="2">
    <source>
        <dbReference type="SAM" id="MobiDB-lite"/>
    </source>
</evidence>
<dbReference type="AlphaFoldDB" id="A0A1Y2HH26"/>
<dbReference type="InterPro" id="IPR036517">
    <property type="entry name" value="FF_domain_sf"/>
</dbReference>
<reference evidence="3 4" key="1">
    <citation type="submission" date="2016-07" db="EMBL/GenBank/DDBJ databases">
        <title>Pervasive Adenine N6-methylation of Active Genes in Fungi.</title>
        <authorList>
            <consortium name="DOE Joint Genome Institute"/>
            <person name="Mondo S.J."/>
            <person name="Dannebaum R.O."/>
            <person name="Kuo R.C."/>
            <person name="Labutti K."/>
            <person name="Haridas S."/>
            <person name="Kuo A."/>
            <person name="Salamov A."/>
            <person name="Ahrendt S.R."/>
            <person name="Lipzen A."/>
            <person name="Sullivan W."/>
            <person name="Andreopoulos W.B."/>
            <person name="Clum A."/>
            <person name="Lindquist E."/>
            <person name="Daum C."/>
            <person name="Ramamoorthy G.K."/>
            <person name="Gryganskyi A."/>
            <person name="Culley D."/>
            <person name="Magnuson J.K."/>
            <person name="James T.Y."/>
            <person name="O'Malley M.A."/>
            <person name="Stajich J.E."/>
            <person name="Spatafora J.W."/>
            <person name="Visel A."/>
            <person name="Grigoriev I.V."/>
        </authorList>
    </citation>
    <scope>NUCLEOTIDE SEQUENCE [LARGE SCALE GENOMIC DNA]</scope>
    <source>
        <strain evidence="3 4">PL171</strain>
    </source>
</reference>
<dbReference type="GO" id="GO:0003712">
    <property type="term" value="F:transcription coregulator activity"/>
    <property type="evidence" value="ECO:0007669"/>
    <property type="project" value="TreeGrafter"/>
</dbReference>
<dbReference type="GO" id="GO:0070063">
    <property type="term" value="F:RNA polymerase binding"/>
    <property type="evidence" value="ECO:0007669"/>
    <property type="project" value="InterPro"/>
</dbReference>
<feature type="region of interest" description="Disordered" evidence="2">
    <location>
        <begin position="1"/>
        <end position="46"/>
    </location>
</feature>
<dbReference type="PANTHER" id="PTHR15377">
    <property type="entry name" value="TRANSCRIPTION ELONGATION REGULATOR 1"/>
    <property type="match status" value="1"/>
</dbReference>